<gene>
    <name evidence="6" type="ORF">PAC_19811</name>
</gene>
<evidence type="ECO:0000256" key="4">
    <source>
        <dbReference type="PROSITE-ProRule" id="PRU00134"/>
    </source>
</evidence>
<dbReference type="Proteomes" id="UP000184330">
    <property type="component" value="Unassembled WGS sequence"/>
</dbReference>
<dbReference type="PROSITE" id="PS01360">
    <property type="entry name" value="ZF_MYND_1"/>
    <property type="match status" value="1"/>
</dbReference>
<dbReference type="SUPFAM" id="SSF144232">
    <property type="entry name" value="HIT/MYND zinc finger-like"/>
    <property type="match status" value="1"/>
</dbReference>
<keyword evidence="1" id="KW-0479">Metal-binding</keyword>
<dbReference type="InterPro" id="IPR002893">
    <property type="entry name" value="Znf_MYND"/>
</dbReference>
<dbReference type="OrthoDB" id="437457at2759"/>
<accession>A0A1L7XXW0</accession>
<evidence type="ECO:0000256" key="3">
    <source>
        <dbReference type="ARBA" id="ARBA00022833"/>
    </source>
</evidence>
<dbReference type="PROSITE" id="PS50865">
    <property type="entry name" value="ZF_MYND_2"/>
    <property type="match status" value="1"/>
</dbReference>
<evidence type="ECO:0000256" key="1">
    <source>
        <dbReference type="ARBA" id="ARBA00022723"/>
    </source>
</evidence>
<dbReference type="Gene3D" id="6.10.140.2220">
    <property type="match status" value="1"/>
</dbReference>
<feature type="domain" description="MYND-type" evidence="5">
    <location>
        <begin position="4"/>
        <end position="40"/>
    </location>
</feature>
<sequence length="378" mass="43026">MGNCAVCDNRGRLDCGTCKSTQYCSAECQAKDFPLHRLLCSKFVPFLEADAPSEKSGNEYWGEKNKSGRTTCKLAIRFPAKSKHPELIWLKCVKVKHDFDADRGEYPQEQSITDALSAFMTRPDGICYRPDRIQIFMEKDPASHEPNECLAFLNEGYTDIDQPHRMDDQSRSRGDIIVAKFCVVRKIQYPTLHTRDAITYANVTLADLRVGFNTLTRNNNHFDSPSPNPYFLRDPFPWMKAVKVREKKGHENSYHLVEVIRAFNIFDDNSAADPISRHWSSAVSVKQIPVGGSKPMSSGNEYIVSRKDGEDVTPKQIEDLFKGSYTADILDKDQRGVAHFRKNFLAMVFPDLEAVKQKKAKDLESWADDVCPRTIDLR</sequence>
<dbReference type="EMBL" id="FJOG01000084">
    <property type="protein sequence ID" value="CZR69911.1"/>
    <property type="molecule type" value="Genomic_DNA"/>
</dbReference>
<dbReference type="Pfam" id="PF01753">
    <property type="entry name" value="zf-MYND"/>
    <property type="match status" value="1"/>
</dbReference>
<proteinExistence type="predicted"/>
<keyword evidence="7" id="KW-1185">Reference proteome</keyword>
<name>A0A1L7XXW0_9HELO</name>
<evidence type="ECO:0000313" key="6">
    <source>
        <dbReference type="EMBL" id="CZR69911.1"/>
    </source>
</evidence>
<evidence type="ECO:0000313" key="7">
    <source>
        <dbReference type="Proteomes" id="UP000184330"/>
    </source>
</evidence>
<evidence type="ECO:0000259" key="5">
    <source>
        <dbReference type="PROSITE" id="PS50865"/>
    </source>
</evidence>
<keyword evidence="2 4" id="KW-0863">Zinc-finger</keyword>
<organism evidence="6 7">
    <name type="scientific">Phialocephala subalpina</name>
    <dbReference type="NCBI Taxonomy" id="576137"/>
    <lineage>
        <taxon>Eukaryota</taxon>
        <taxon>Fungi</taxon>
        <taxon>Dikarya</taxon>
        <taxon>Ascomycota</taxon>
        <taxon>Pezizomycotina</taxon>
        <taxon>Leotiomycetes</taxon>
        <taxon>Helotiales</taxon>
        <taxon>Mollisiaceae</taxon>
        <taxon>Phialocephala</taxon>
        <taxon>Phialocephala fortinii species complex</taxon>
    </lineage>
</organism>
<evidence type="ECO:0000256" key="2">
    <source>
        <dbReference type="ARBA" id="ARBA00022771"/>
    </source>
</evidence>
<reference evidence="6 7" key="1">
    <citation type="submission" date="2016-03" db="EMBL/GenBank/DDBJ databases">
        <authorList>
            <person name="Ploux O."/>
        </authorList>
    </citation>
    <scope>NUCLEOTIDE SEQUENCE [LARGE SCALE GENOMIC DNA]</scope>
    <source>
        <strain evidence="6 7">UAMH 11012</strain>
    </source>
</reference>
<protein>
    <recommendedName>
        <fullName evidence="5">MYND-type domain-containing protein</fullName>
    </recommendedName>
</protein>
<dbReference type="AlphaFoldDB" id="A0A1L7XXW0"/>
<keyword evidence="3" id="KW-0862">Zinc</keyword>
<dbReference type="GO" id="GO:0008270">
    <property type="term" value="F:zinc ion binding"/>
    <property type="evidence" value="ECO:0007669"/>
    <property type="project" value="UniProtKB-KW"/>
</dbReference>
<dbReference type="STRING" id="576137.A0A1L7XXW0"/>